<comment type="caution">
    <text evidence="2">The sequence shown here is derived from an EMBL/GenBank/DDBJ whole genome shotgun (WGS) entry which is preliminary data.</text>
</comment>
<sequence length="182" mass="22002">MPLPVRNQEYSRYRNIIGMILGIPLLFLLIICPFLEFLNIQFSQYIPGPTKAKWEKFIVEGFYILVWWIVAASIYTTYMVVYDQDEIHNIPFFCPTSYDYQSKLIRAACKIRFLDMICMWLYVLFSILWYGAGILDYLPRKEDMKWWNEWFGDEENQKKEFTTNQTDMVEWVQSSRRESFAR</sequence>
<protein>
    <submittedName>
        <fullName evidence="2">14800_t:CDS:1</fullName>
    </submittedName>
</protein>
<reference evidence="2" key="1">
    <citation type="submission" date="2021-06" db="EMBL/GenBank/DDBJ databases">
        <authorList>
            <person name="Kallberg Y."/>
            <person name="Tangrot J."/>
            <person name="Rosling A."/>
        </authorList>
    </citation>
    <scope>NUCLEOTIDE SEQUENCE</scope>
    <source>
        <strain evidence="2">MA453B</strain>
    </source>
</reference>
<name>A0A9N8V6I3_9GLOM</name>
<organism evidence="2 3">
    <name type="scientific">Dentiscutata erythropus</name>
    <dbReference type="NCBI Taxonomy" id="1348616"/>
    <lineage>
        <taxon>Eukaryota</taxon>
        <taxon>Fungi</taxon>
        <taxon>Fungi incertae sedis</taxon>
        <taxon>Mucoromycota</taxon>
        <taxon>Glomeromycotina</taxon>
        <taxon>Glomeromycetes</taxon>
        <taxon>Diversisporales</taxon>
        <taxon>Gigasporaceae</taxon>
        <taxon>Dentiscutata</taxon>
    </lineage>
</organism>
<keyword evidence="3" id="KW-1185">Reference proteome</keyword>
<dbReference type="AlphaFoldDB" id="A0A9N8V6I3"/>
<feature type="transmembrane region" description="Helical" evidence="1">
    <location>
        <begin position="119"/>
        <end position="138"/>
    </location>
</feature>
<feature type="transmembrane region" description="Helical" evidence="1">
    <location>
        <begin position="16"/>
        <end position="40"/>
    </location>
</feature>
<accession>A0A9N8V6I3</accession>
<proteinExistence type="predicted"/>
<dbReference type="OrthoDB" id="2422616at2759"/>
<gene>
    <name evidence="2" type="ORF">DERYTH_LOCUS86</name>
</gene>
<evidence type="ECO:0000313" key="3">
    <source>
        <dbReference type="Proteomes" id="UP000789405"/>
    </source>
</evidence>
<feature type="transmembrane region" description="Helical" evidence="1">
    <location>
        <begin position="61"/>
        <end position="81"/>
    </location>
</feature>
<dbReference type="Proteomes" id="UP000789405">
    <property type="component" value="Unassembled WGS sequence"/>
</dbReference>
<evidence type="ECO:0000256" key="1">
    <source>
        <dbReference type="SAM" id="Phobius"/>
    </source>
</evidence>
<keyword evidence="1" id="KW-0472">Membrane</keyword>
<keyword evidence="1" id="KW-1133">Transmembrane helix</keyword>
<evidence type="ECO:0000313" key="2">
    <source>
        <dbReference type="EMBL" id="CAG8444291.1"/>
    </source>
</evidence>
<keyword evidence="1" id="KW-0812">Transmembrane</keyword>
<dbReference type="EMBL" id="CAJVPY010000017">
    <property type="protein sequence ID" value="CAG8444291.1"/>
    <property type="molecule type" value="Genomic_DNA"/>
</dbReference>